<feature type="non-terminal residue" evidence="1">
    <location>
        <position position="44"/>
    </location>
</feature>
<gene>
    <name evidence="1" type="ORF">METZ01_LOCUS428037</name>
</gene>
<reference evidence="1" key="1">
    <citation type="submission" date="2018-05" db="EMBL/GenBank/DDBJ databases">
        <authorList>
            <person name="Lanie J.A."/>
            <person name="Ng W.-L."/>
            <person name="Kazmierczak K.M."/>
            <person name="Andrzejewski T.M."/>
            <person name="Davidsen T.M."/>
            <person name="Wayne K.J."/>
            <person name="Tettelin H."/>
            <person name="Glass J.I."/>
            <person name="Rusch D."/>
            <person name="Podicherti R."/>
            <person name="Tsui H.-C.T."/>
            <person name="Winkler M.E."/>
        </authorList>
    </citation>
    <scope>NUCLEOTIDE SEQUENCE</scope>
</reference>
<accession>A0A382XW14</accession>
<name>A0A382XW14_9ZZZZ</name>
<evidence type="ECO:0000313" key="1">
    <source>
        <dbReference type="EMBL" id="SVD75183.1"/>
    </source>
</evidence>
<protein>
    <submittedName>
        <fullName evidence="1">Uncharacterized protein</fullName>
    </submittedName>
</protein>
<dbReference type="AlphaFoldDB" id="A0A382XW14"/>
<proteinExistence type="predicted"/>
<organism evidence="1">
    <name type="scientific">marine metagenome</name>
    <dbReference type="NCBI Taxonomy" id="408172"/>
    <lineage>
        <taxon>unclassified sequences</taxon>
        <taxon>metagenomes</taxon>
        <taxon>ecological metagenomes</taxon>
    </lineage>
</organism>
<dbReference type="EMBL" id="UINC01170909">
    <property type="protein sequence ID" value="SVD75183.1"/>
    <property type="molecule type" value="Genomic_DNA"/>
</dbReference>
<sequence>MSTATATEQPVSPYKSLSQEQIDEFNLRGYLAYGKLLDDPLIEV</sequence>